<proteinExistence type="predicted"/>
<reference evidence="1 2" key="1">
    <citation type="submission" date="2019-05" db="EMBL/GenBank/DDBJ databases">
        <title>Another draft genome of Portunus trituberculatus and its Hox gene families provides insights of decapod evolution.</title>
        <authorList>
            <person name="Jeong J.-H."/>
            <person name="Song I."/>
            <person name="Kim S."/>
            <person name="Choi T."/>
            <person name="Kim D."/>
            <person name="Ryu S."/>
            <person name="Kim W."/>
        </authorList>
    </citation>
    <scope>NUCLEOTIDE SEQUENCE [LARGE SCALE GENOMIC DNA]</scope>
    <source>
        <tissue evidence="1">Muscle</tissue>
    </source>
</reference>
<organism evidence="1 2">
    <name type="scientific">Portunus trituberculatus</name>
    <name type="common">Swimming crab</name>
    <name type="synonym">Neptunus trituberculatus</name>
    <dbReference type="NCBI Taxonomy" id="210409"/>
    <lineage>
        <taxon>Eukaryota</taxon>
        <taxon>Metazoa</taxon>
        <taxon>Ecdysozoa</taxon>
        <taxon>Arthropoda</taxon>
        <taxon>Crustacea</taxon>
        <taxon>Multicrustacea</taxon>
        <taxon>Malacostraca</taxon>
        <taxon>Eumalacostraca</taxon>
        <taxon>Eucarida</taxon>
        <taxon>Decapoda</taxon>
        <taxon>Pleocyemata</taxon>
        <taxon>Brachyura</taxon>
        <taxon>Eubrachyura</taxon>
        <taxon>Portunoidea</taxon>
        <taxon>Portunidae</taxon>
        <taxon>Portuninae</taxon>
        <taxon>Portunus</taxon>
    </lineage>
</organism>
<gene>
    <name evidence="1" type="ORF">E2C01_000441</name>
</gene>
<evidence type="ECO:0000313" key="1">
    <source>
        <dbReference type="EMBL" id="MPC07873.1"/>
    </source>
</evidence>
<name>A0A5B7CJR9_PORTR</name>
<dbReference type="EMBL" id="VSRR010000010">
    <property type="protein sequence ID" value="MPC07873.1"/>
    <property type="molecule type" value="Genomic_DNA"/>
</dbReference>
<sequence length="83" mass="9214">MMSVSACVSISGSGLSPITVNCKGFSIGGNTTSFTEQFWMCQVGVTVREEECTSGFQPNMKNYRSLYHHQAELVITYKCGKRY</sequence>
<evidence type="ECO:0000313" key="2">
    <source>
        <dbReference type="Proteomes" id="UP000324222"/>
    </source>
</evidence>
<protein>
    <submittedName>
        <fullName evidence="1">Uncharacterized protein</fullName>
    </submittedName>
</protein>
<dbReference type="Proteomes" id="UP000324222">
    <property type="component" value="Unassembled WGS sequence"/>
</dbReference>
<accession>A0A5B7CJR9</accession>
<comment type="caution">
    <text evidence="1">The sequence shown here is derived from an EMBL/GenBank/DDBJ whole genome shotgun (WGS) entry which is preliminary data.</text>
</comment>
<keyword evidence="2" id="KW-1185">Reference proteome</keyword>
<dbReference type="AlphaFoldDB" id="A0A5B7CJR9"/>